<sequence length="352" mass="37634">MRDGRAAVPGPPGIDADRVGEWLASHVERLTGPVAFGLVSGGRSNLTYRVTDAAGAGYALRRPPMGGVLETAHDMGREWRFISAMAGTDVPVAQPLAFCDDAAVTGAPFYVMGFVDGIVLADRDAAERLSPEAKKNACESLVRVLVALHAIDPHEAGLGDMVRRTGFAERQLRRWRHQAHESGAAYLPLLDEVHDLLAARIPPQGTGIVHGDYRAGNLAFGPDGTVLAVFDWELATSGDALADLGYLLSTWQEPDDPAGAAPRGPTTVPGFASREALAERYARLSGRDVSDLPYWVAFAQWRSSCIGAGVQARYLAGHMADDGYLAEARERASLGVELAEKARAGLRAQEIR</sequence>
<dbReference type="Gene3D" id="3.90.1200.10">
    <property type="match status" value="1"/>
</dbReference>
<dbReference type="SUPFAM" id="SSF56112">
    <property type="entry name" value="Protein kinase-like (PK-like)"/>
    <property type="match status" value="1"/>
</dbReference>
<dbReference type="PANTHER" id="PTHR21310">
    <property type="entry name" value="AMINOGLYCOSIDE PHOSPHOTRANSFERASE-RELATED-RELATED"/>
    <property type="match status" value="1"/>
</dbReference>
<reference evidence="3" key="1">
    <citation type="journal article" date="2019" name="Int. J. Syst. Evol. Microbiol.">
        <title>The Global Catalogue of Microorganisms (GCM) 10K type strain sequencing project: providing services to taxonomists for standard genome sequencing and annotation.</title>
        <authorList>
            <consortium name="The Broad Institute Genomics Platform"/>
            <consortium name="The Broad Institute Genome Sequencing Center for Infectious Disease"/>
            <person name="Wu L."/>
            <person name="Ma J."/>
        </authorList>
    </citation>
    <scope>NUCLEOTIDE SEQUENCE [LARGE SCALE GENOMIC DNA]</scope>
    <source>
        <strain evidence="3">JCM 13850</strain>
    </source>
</reference>
<feature type="domain" description="Aminoglycoside phosphotransferase" evidence="1">
    <location>
        <begin position="39"/>
        <end position="261"/>
    </location>
</feature>
<dbReference type="EMBL" id="BAAAMR010000058">
    <property type="protein sequence ID" value="GAA2151944.1"/>
    <property type="molecule type" value="Genomic_DNA"/>
</dbReference>
<dbReference type="InterPro" id="IPR051678">
    <property type="entry name" value="AGP_Transferase"/>
</dbReference>
<dbReference type="InterPro" id="IPR002575">
    <property type="entry name" value="Aminoglycoside_PTrfase"/>
</dbReference>
<accession>A0ABP5LQI7</accession>
<evidence type="ECO:0000259" key="1">
    <source>
        <dbReference type="Pfam" id="PF01636"/>
    </source>
</evidence>
<dbReference type="CDD" id="cd05154">
    <property type="entry name" value="ACAD10_11_N-like"/>
    <property type="match status" value="1"/>
</dbReference>
<dbReference type="PANTHER" id="PTHR21310:SF40">
    <property type="entry name" value="AMINOGLYCOSIDE PHOSPHOTRANSFERASE DOMAIN-CONTAINING PROTEIN-RELATED"/>
    <property type="match status" value="1"/>
</dbReference>
<gene>
    <name evidence="2" type="ORF">GCM10009727_57330</name>
</gene>
<protein>
    <submittedName>
        <fullName evidence="2">Phosphotransferase family protein</fullName>
    </submittedName>
</protein>
<dbReference type="InterPro" id="IPR011009">
    <property type="entry name" value="Kinase-like_dom_sf"/>
</dbReference>
<keyword evidence="3" id="KW-1185">Reference proteome</keyword>
<proteinExistence type="predicted"/>
<dbReference type="Proteomes" id="UP001501020">
    <property type="component" value="Unassembled WGS sequence"/>
</dbReference>
<dbReference type="Gene3D" id="3.30.200.20">
    <property type="entry name" value="Phosphorylase Kinase, domain 1"/>
    <property type="match status" value="1"/>
</dbReference>
<comment type="caution">
    <text evidence="2">The sequence shown here is derived from an EMBL/GenBank/DDBJ whole genome shotgun (WGS) entry which is preliminary data.</text>
</comment>
<dbReference type="Pfam" id="PF01636">
    <property type="entry name" value="APH"/>
    <property type="match status" value="1"/>
</dbReference>
<organism evidence="2 3">
    <name type="scientific">Actinomadura napierensis</name>
    <dbReference type="NCBI Taxonomy" id="267854"/>
    <lineage>
        <taxon>Bacteria</taxon>
        <taxon>Bacillati</taxon>
        <taxon>Actinomycetota</taxon>
        <taxon>Actinomycetes</taxon>
        <taxon>Streptosporangiales</taxon>
        <taxon>Thermomonosporaceae</taxon>
        <taxon>Actinomadura</taxon>
    </lineage>
</organism>
<name>A0ABP5LQI7_9ACTN</name>
<dbReference type="InterPro" id="IPR041726">
    <property type="entry name" value="ACAD10_11_N"/>
</dbReference>
<dbReference type="RefSeq" id="WP_344273749.1">
    <property type="nucleotide sequence ID" value="NZ_BAAAMR010000058.1"/>
</dbReference>
<evidence type="ECO:0000313" key="2">
    <source>
        <dbReference type="EMBL" id="GAA2151944.1"/>
    </source>
</evidence>
<evidence type="ECO:0000313" key="3">
    <source>
        <dbReference type="Proteomes" id="UP001501020"/>
    </source>
</evidence>